<dbReference type="AlphaFoldDB" id="A0A518V678"/>
<dbReference type="EMBL" id="CP033464">
    <property type="protein sequence ID" value="QDX92537.1"/>
    <property type="molecule type" value="Genomic_DNA"/>
</dbReference>
<dbReference type="OrthoDB" id="2473268at2"/>
<gene>
    <name evidence="1" type="ORF">EEL30_09500</name>
</gene>
<organism evidence="1 2">
    <name type="scientific">Brevibacillus laterosporus</name>
    <name type="common">Bacillus laterosporus</name>
    <dbReference type="NCBI Taxonomy" id="1465"/>
    <lineage>
        <taxon>Bacteria</taxon>
        <taxon>Bacillati</taxon>
        <taxon>Bacillota</taxon>
        <taxon>Bacilli</taxon>
        <taxon>Bacillales</taxon>
        <taxon>Paenibacillaceae</taxon>
        <taxon>Brevibacillus</taxon>
    </lineage>
</organism>
<protein>
    <submittedName>
        <fullName evidence="1">Uncharacterized protein</fullName>
    </submittedName>
</protein>
<evidence type="ECO:0000313" key="2">
    <source>
        <dbReference type="Proteomes" id="UP000319432"/>
    </source>
</evidence>
<name>A0A518V678_BRELA</name>
<reference evidence="1 2" key="1">
    <citation type="submission" date="2018-11" db="EMBL/GenBank/DDBJ databases">
        <title>Phylogenetic determinants of toxin gene distribution in genomes of Brevibacillus laterosporus.</title>
        <authorList>
            <person name="Glare T.R."/>
            <person name="Durrant A."/>
            <person name="Berry C."/>
            <person name="Palma L."/>
            <person name="Ormskirk M."/>
            <person name="Cox M.O."/>
        </authorList>
    </citation>
    <scope>NUCLEOTIDE SEQUENCE [LARGE SCALE GENOMIC DNA]</scope>
    <source>
        <strain evidence="1 2">1821L</strain>
    </source>
</reference>
<keyword evidence="2" id="KW-1185">Reference proteome</keyword>
<accession>A0A518V678</accession>
<dbReference type="Proteomes" id="UP000319432">
    <property type="component" value="Chromosome"/>
</dbReference>
<evidence type="ECO:0000313" key="1">
    <source>
        <dbReference type="EMBL" id="QDX92537.1"/>
    </source>
</evidence>
<proteinExistence type="predicted"/>
<sequence length="64" mass="7529">MNTSIWGAIDEIGKYYPIYQSSKETLTIPDLTKMPKELTIKYRLAEKKYTNVDWKVNLTDSKQK</sequence>